<evidence type="ECO:0000313" key="3">
    <source>
        <dbReference type="Proteomes" id="UP001064489"/>
    </source>
</evidence>
<evidence type="ECO:0000259" key="1">
    <source>
        <dbReference type="Pfam" id="PF14244"/>
    </source>
</evidence>
<accession>A0AAD5NP25</accession>
<protein>
    <recommendedName>
        <fullName evidence="1">Retrotransposon Copia-like N-terminal domain-containing protein</fullName>
    </recommendedName>
</protein>
<proteinExistence type="predicted"/>
<reference evidence="2" key="2">
    <citation type="submission" date="2023-02" db="EMBL/GenBank/DDBJ databases">
        <authorList>
            <person name="Swenson N.G."/>
            <person name="Wegrzyn J.L."/>
            <person name="Mcevoy S.L."/>
        </authorList>
    </citation>
    <scope>NUCLEOTIDE SEQUENCE</scope>
    <source>
        <strain evidence="2">91603</strain>
        <tissue evidence="2">Leaf</tissue>
    </source>
</reference>
<feature type="domain" description="Retrotransposon Copia-like N-terminal" evidence="1">
    <location>
        <begin position="4"/>
        <end position="48"/>
    </location>
</feature>
<evidence type="ECO:0000313" key="2">
    <source>
        <dbReference type="EMBL" id="KAI9170266.1"/>
    </source>
</evidence>
<dbReference type="AlphaFoldDB" id="A0AAD5NP25"/>
<reference evidence="2" key="1">
    <citation type="journal article" date="2022" name="Plant J.">
        <title>Strategies of tolerance reflected in two North American maple genomes.</title>
        <authorList>
            <person name="McEvoy S.L."/>
            <person name="Sezen U.U."/>
            <person name="Trouern-Trend A."/>
            <person name="McMahon S.M."/>
            <person name="Schaberg P.G."/>
            <person name="Yang J."/>
            <person name="Wegrzyn J.L."/>
            <person name="Swenson N.G."/>
        </authorList>
    </citation>
    <scope>NUCLEOTIDE SEQUENCE</scope>
    <source>
        <strain evidence="2">91603</strain>
    </source>
</reference>
<dbReference type="Proteomes" id="UP001064489">
    <property type="component" value="Chromosome 7"/>
</dbReference>
<name>A0AAD5NP25_ACENE</name>
<dbReference type="Pfam" id="PF14244">
    <property type="entry name" value="Retrotran_gag_3"/>
    <property type="match status" value="1"/>
</dbReference>
<gene>
    <name evidence="2" type="ORF">LWI28_025286</name>
</gene>
<organism evidence="2 3">
    <name type="scientific">Acer negundo</name>
    <name type="common">Box elder</name>
    <dbReference type="NCBI Taxonomy" id="4023"/>
    <lineage>
        <taxon>Eukaryota</taxon>
        <taxon>Viridiplantae</taxon>
        <taxon>Streptophyta</taxon>
        <taxon>Embryophyta</taxon>
        <taxon>Tracheophyta</taxon>
        <taxon>Spermatophyta</taxon>
        <taxon>Magnoliopsida</taxon>
        <taxon>eudicotyledons</taxon>
        <taxon>Gunneridae</taxon>
        <taxon>Pentapetalae</taxon>
        <taxon>rosids</taxon>
        <taxon>malvids</taxon>
        <taxon>Sapindales</taxon>
        <taxon>Sapindaceae</taxon>
        <taxon>Hippocastanoideae</taxon>
        <taxon>Acereae</taxon>
        <taxon>Acer</taxon>
    </lineage>
</organism>
<dbReference type="EMBL" id="JAJSOW010000104">
    <property type="protein sequence ID" value="KAI9170266.1"/>
    <property type="molecule type" value="Genomic_DNA"/>
</dbReference>
<keyword evidence="3" id="KW-1185">Reference proteome</keyword>
<sequence>MTGERDDSLQSISMRLDGKNYLYWSYVMKNFLKGKKMWGYVSGILGEPEDKKAENYADLSRTVTSTDTGTPLSNPLATQAPSEIVDPYPRYPRHTLLKSELASQFEMKDLGSLRYFLGIEVAFSPKGYLLS</sequence>
<dbReference type="InterPro" id="IPR029472">
    <property type="entry name" value="Copia-like_N"/>
</dbReference>
<comment type="caution">
    <text evidence="2">The sequence shown here is derived from an EMBL/GenBank/DDBJ whole genome shotgun (WGS) entry which is preliminary data.</text>
</comment>